<evidence type="ECO:0000259" key="12">
    <source>
        <dbReference type="Pfam" id="PF00593"/>
    </source>
</evidence>
<keyword evidence="7" id="KW-0408">Iron</keyword>
<evidence type="ECO:0000256" key="5">
    <source>
        <dbReference type="ARBA" id="ARBA00022692"/>
    </source>
</evidence>
<dbReference type="InterPro" id="IPR000531">
    <property type="entry name" value="Beta-barrel_TonB"/>
</dbReference>
<organism evidence="14 15">
    <name type="scientific">Xanthomonas nasturtii</name>
    <dbReference type="NCBI Taxonomy" id="1843581"/>
    <lineage>
        <taxon>Bacteria</taxon>
        <taxon>Pseudomonadati</taxon>
        <taxon>Pseudomonadota</taxon>
        <taxon>Gammaproteobacteria</taxon>
        <taxon>Lysobacterales</taxon>
        <taxon>Lysobacteraceae</taxon>
        <taxon>Xanthomonas</taxon>
    </lineage>
</organism>
<dbReference type="Proteomes" id="UP001167357">
    <property type="component" value="Unassembled WGS sequence"/>
</dbReference>
<name>A0A3E1KKD0_9XANT</name>
<keyword evidence="16" id="KW-1185">Reference proteome</keyword>
<dbReference type="PANTHER" id="PTHR32552:SF68">
    <property type="entry name" value="FERRICHROME OUTER MEMBRANE TRANSPORTER_PHAGE RECEPTOR"/>
    <property type="match status" value="1"/>
</dbReference>
<sequence>MEMPGSISRAAMAVDRRQAAPNSARLDAGNNYKLNRVATRLTWKPDTHRSLTASAWLADRERFHPMVFGILQQDSRDTGVDLRSVMDFAVAGEPQRRLAFGASSARYLGNERRFTNPDGRPGLPTGRQSLDGRAHALYAEYSHGVDERLTVQAGAQATRATRRLDNRTAPAGSYDVDFTGVSPKLGLLFDTETSGQFYANVSRSFEPAPFGEATVRPALPLPNAQKATTLEAGWRHRAGEVDLEATAYRARINGELLALTDATGASIGTANADRTIHQGVELGASLPIRDALRLRGAYVWNDFVFDDDIAYGDNRIAGIAPHLLRGEIEWRIAPWLAVAPSVEWQPVGTWIDHANTVRQDGYTLMHLRVHGDLGSNLRWFIDVRNLTDREYVASTAVQANVRGADGAYYFPGDPRSVYAGLEWRL</sequence>
<evidence type="ECO:0000256" key="11">
    <source>
        <dbReference type="ARBA" id="ARBA00023237"/>
    </source>
</evidence>
<dbReference type="EMBL" id="JAMBED010000006">
    <property type="protein sequence ID" value="MCL1550679.1"/>
    <property type="molecule type" value="Genomic_DNA"/>
</dbReference>
<keyword evidence="11" id="KW-0998">Cell outer membrane</keyword>
<dbReference type="SUPFAM" id="SSF56935">
    <property type="entry name" value="Porins"/>
    <property type="match status" value="1"/>
</dbReference>
<evidence type="ECO:0000256" key="6">
    <source>
        <dbReference type="ARBA" id="ARBA00022729"/>
    </source>
</evidence>
<keyword evidence="9" id="KW-0798">TonB box</keyword>
<evidence type="ECO:0000313" key="13">
    <source>
        <dbReference type="EMBL" id="MCL1550679.1"/>
    </source>
</evidence>
<dbReference type="Pfam" id="PF00593">
    <property type="entry name" value="TonB_dep_Rec_b-barrel"/>
    <property type="match status" value="1"/>
</dbReference>
<dbReference type="STRING" id="1843581.A7D16_15145"/>
<feature type="domain" description="TonB-dependent receptor-like beta-barrel" evidence="12">
    <location>
        <begin position="24"/>
        <end position="386"/>
    </location>
</feature>
<dbReference type="InterPro" id="IPR036942">
    <property type="entry name" value="Beta-barrel_TonB_sf"/>
</dbReference>
<dbReference type="GO" id="GO:0015344">
    <property type="term" value="F:siderophore uptake transmembrane transporter activity"/>
    <property type="evidence" value="ECO:0007669"/>
    <property type="project" value="TreeGrafter"/>
</dbReference>
<accession>A0A3E1KKD0</accession>
<evidence type="ECO:0000256" key="10">
    <source>
        <dbReference type="ARBA" id="ARBA00023136"/>
    </source>
</evidence>
<evidence type="ECO:0000256" key="2">
    <source>
        <dbReference type="ARBA" id="ARBA00022448"/>
    </source>
</evidence>
<evidence type="ECO:0000256" key="3">
    <source>
        <dbReference type="ARBA" id="ARBA00022452"/>
    </source>
</evidence>
<protein>
    <submittedName>
        <fullName evidence="14">TonB-dependent receptor</fullName>
    </submittedName>
</protein>
<dbReference type="PANTHER" id="PTHR32552">
    <property type="entry name" value="FERRICHROME IRON RECEPTOR-RELATED"/>
    <property type="match status" value="1"/>
</dbReference>
<dbReference type="GO" id="GO:0009279">
    <property type="term" value="C:cell outer membrane"/>
    <property type="evidence" value="ECO:0007669"/>
    <property type="project" value="UniProtKB-SubCell"/>
</dbReference>
<dbReference type="RefSeq" id="WP_116905802.1">
    <property type="nucleotide sequence ID" value="NZ_CP142084.2"/>
</dbReference>
<dbReference type="InterPro" id="IPR039426">
    <property type="entry name" value="TonB-dep_rcpt-like"/>
</dbReference>
<gene>
    <name evidence="14" type="ORF">DZD52_10410</name>
    <name evidence="13" type="ORF">M3O51_04905</name>
</gene>
<reference evidence="14 15" key="1">
    <citation type="submission" date="2018-08" db="EMBL/GenBank/DDBJ databases">
        <title>Genome sequencing of X. nasturtii WHRI 8984.</title>
        <authorList>
            <person name="Studholme D.J."/>
            <person name="Mchugh J."/>
            <person name="Vicente J."/>
        </authorList>
    </citation>
    <scope>NUCLEOTIDE SEQUENCE [LARGE SCALE GENOMIC DNA]</scope>
    <source>
        <strain evidence="14 15">WHRI 8984</strain>
    </source>
</reference>
<dbReference type="AlphaFoldDB" id="A0A3E1KKD0"/>
<keyword evidence="14" id="KW-0675">Receptor</keyword>
<keyword evidence="10" id="KW-0472">Membrane</keyword>
<reference evidence="13" key="2">
    <citation type="submission" date="2022-04" db="EMBL/GenBank/DDBJ databases">
        <title>Genomic comparison of 19 strains of Xanthomonas nasturtii, a newly emerging watercress pathogen.</title>
        <authorList>
            <person name="Harrison J."/>
            <person name="Greer S."/>
            <person name="Hussain R."/>
            <person name="Lascelles D."/>
            <person name="Roberts M."/>
            <person name="Carter B."/>
            <person name="Bryning A."/>
            <person name="Carroll S."/>
            <person name="Aspin A."/>
            <person name="Cruz L."/>
            <person name="Cruz J."/>
            <person name="Grant M."/>
            <person name="Vicente J."/>
            <person name="Studholme D.J."/>
        </authorList>
    </citation>
    <scope>NUCLEOTIDE SEQUENCE</scope>
    <source>
        <strain evidence="13">10016B</strain>
    </source>
</reference>
<comment type="subcellular location">
    <subcellularLocation>
        <location evidence="1">Cell outer membrane</location>
        <topology evidence="1">Multi-pass membrane protein</topology>
    </subcellularLocation>
</comment>
<comment type="caution">
    <text evidence="14">The sequence shown here is derived from an EMBL/GenBank/DDBJ whole genome shotgun (WGS) entry which is preliminary data.</text>
</comment>
<evidence type="ECO:0000256" key="4">
    <source>
        <dbReference type="ARBA" id="ARBA00022496"/>
    </source>
</evidence>
<keyword evidence="8" id="KW-0406">Ion transport</keyword>
<keyword evidence="4" id="KW-0410">Iron transport</keyword>
<dbReference type="GeneID" id="97212437"/>
<keyword evidence="3" id="KW-1134">Transmembrane beta strand</keyword>
<keyword evidence="2" id="KW-0813">Transport</keyword>
<evidence type="ECO:0000256" key="7">
    <source>
        <dbReference type="ARBA" id="ARBA00023004"/>
    </source>
</evidence>
<proteinExistence type="predicted"/>
<dbReference type="Proteomes" id="UP000259570">
    <property type="component" value="Unassembled WGS sequence"/>
</dbReference>
<evidence type="ECO:0000256" key="8">
    <source>
        <dbReference type="ARBA" id="ARBA00023065"/>
    </source>
</evidence>
<dbReference type="Gene3D" id="2.40.170.20">
    <property type="entry name" value="TonB-dependent receptor, beta-barrel domain"/>
    <property type="match status" value="1"/>
</dbReference>
<evidence type="ECO:0000313" key="15">
    <source>
        <dbReference type="Proteomes" id="UP000259570"/>
    </source>
</evidence>
<evidence type="ECO:0000313" key="14">
    <source>
        <dbReference type="EMBL" id="RFF39242.1"/>
    </source>
</evidence>
<dbReference type="OrthoDB" id="9760620at2"/>
<keyword evidence="6" id="KW-0732">Signal</keyword>
<dbReference type="EMBL" id="QUZM01000016">
    <property type="protein sequence ID" value="RFF39242.1"/>
    <property type="molecule type" value="Genomic_DNA"/>
</dbReference>
<evidence type="ECO:0000256" key="9">
    <source>
        <dbReference type="ARBA" id="ARBA00023077"/>
    </source>
</evidence>
<keyword evidence="5" id="KW-0812">Transmembrane</keyword>
<evidence type="ECO:0000256" key="1">
    <source>
        <dbReference type="ARBA" id="ARBA00004571"/>
    </source>
</evidence>
<evidence type="ECO:0000313" key="16">
    <source>
        <dbReference type="Proteomes" id="UP001167357"/>
    </source>
</evidence>